<feature type="region of interest" description="Disordered" evidence="1">
    <location>
        <begin position="13"/>
        <end position="82"/>
    </location>
</feature>
<dbReference type="PANTHER" id="PTHR47150">
    <property type="entry name" value="OS12G0169200 PROTEIN"/>
    <property type="match status" value="1"/>
</dbReference>
<dbReference type="PANTHER" id="PTHR47150:SF5">
    <property type="entry name" value="OS07G0546750 PROTEIN"/>
    <property type="match status" value="1"/>
</dbReference>
<accession>A0AAD8R6F5</accession>
<protein>
    <submittedName>
        <fullName evidence="2">Uncharacterized protein</fullName>
    </submittedName>
</protein>
<organism evidence="2 3">
    <name type="scientific">Lolium multiflorum</name>
    <name type="common">Italian ryegrass</name>
    <name type="synonym">Lolium perenne subsp. multiflorum</name>
    <dbReference type="NCBI Taxonomy" id="4521"/>
    <lineage>
        <taxon>Eukaryota</taxon>
        <taxon>Viridiplantae</taxon>
        <taxon>Streptophyta</taxon>
        <taxon>Embryophyta</taxon>
        <taxon>Tracheophyta</taxon>
        <taxon>Spermatophyta</taxon>
        <taxon>Magnoliopsida</taxon>
        <taxon>Liliopsida</taxon>
        <taxon>Poales</taxon>
        <taxon>Poaceae</taxon>
        <taxon>BOP clade</taxon>
        <taxon>Pooideae</taxon>
        <taxon>Poodae</taxon>
        <taxon>Poeae</taxon>
        <taxon>Poeae Chloroplast Group 2 (Poeae type)</taxon>
        <taxon>Loliodinae</taxon>
        <taxon>Loliinae</taxon>
        <taxon>Lolium</taxon>
    </lineage>
</organism>
<dbReference type="AlphaFoldDB" id="A0AAD8R6F5"/>
<feature type="compositionally biased region" description="Polar residues" evidence="1">
    <location>
        <begin position="27"/>
        <end position="46"/>
    </location>
</feature>
<keyword evidence="3" id="KW-1185">Reference proteome</keyword>
<dbReference type="InterPro" id="IPR006912">
    <property type="entry name" value="Harbinger_derived_prot"/>
</dbReference>
<gene>
    <name evidence="2" type="ORF">QYE76_020453</name>
</gene>
<proteinExistence type="predicted"/>
<sequence>MDAWHMVEKFRTEIVDSSSDDESDQSAHTLATTAASMIHEFTSNPGRSIGAREGALEKPAAQQSGGAGPPPQGLLPPHQSDLSGKIVPAAIQDVKGPVLGHSTGVGLRPLLPMQARCNRLMQVNTPRVSYEINGNAYDKPYYLADGIYPDWATLVKTVRNPNSEKTRRFAKMQELAGKMWSVDLVCSKLGGQLSVTRQEHGR</sequence>
<comment type="caution">
    <text evidence="2">The sequence shown here is derived from an EMBL/GenBank/DDBJ whole genome shotgun (WGS) entry which is preliminary data.</text>
</comment>
<reference evidence="2" key="1">
    <citation type="submission" date="2023-07" db="EMBL/GenBank/DDBJ databases">
        <title>A chromosome-level genome assembly of Lolium multiflorum.</title>
        <authorList>
            <person name="Chen Y."/>
            <person name="Copetti D."/>
            <person name="Kolliker R."/>
            <person name="Studer B."/>
        </authorList>
    </citation>
    <scope>NUCLEOTIDE SEQUENCE</scope>
    <source>
        <strain evidence="2">02402/16</strain>
        <tissue evidence="2">Leaf</tissue>
    </source>
</reference>
<evidence type="ECO:0000256" key="1">
    <source>
        <dbReference type="SAM" id="MobiDB-lite"/>
    </source>
</evidence>
<name>A0AAD8R6F5_LOLMU</name>
<dbReference type="EMBL" id="JAUUTY010000006">
    <property type="protein sequence ID" value="KAK1614936.1"/>
    <property type="molecule type" value="Genomic_DNA"/>
</dbReference>
<evidence type="ECO:0000313" key="2">
    <source>
        <dbReference type="EMBL" id="KAK1614936.1"/>
    </source>
</evidence>
<evidence type="ECO:0000313" key="3">
    <source>
        <dbReference type="Proteomes" id="UP001231189"/>
    </source>
</evidence>
<dbReference type="Pfam" id="PF04827">
    <property type="entry name" value="Plant_tran"/>
    <property type="match status" value="1"/>
</dbReference>
<dbReference type="Proteomes" id="UP001231189">
    <property type="component" value="Unassembled WGS sequence"/>
</dbReference>